<gene>
    <name evidence="4" type="primary">ORF</name>
</gene>
<dbReference type="Gene3D" id="2.40.70.10">
    <property type="entry name" value="Acid Proteases"/>
    <property type="match status" value="1"/>
</dbReference>
<dbReference type="Pfam" id="PF24496">
    <property type="entry name" value="DUF7588"/>
    <property type="match status" value="1"/>
</dbReference>
<dbReference type="SUPFAM" id="SSF50630">
    <property type="entry name" value="Acid proteases"/>
    <property type="match status" value="1"/>
</dbReference>
<keyword evidence="1" id="KW-0863">Zinc-finger</keyword>
<name>A0A224QT09_ORYSJ</name>
<dbReference type="InterPro" id="IPR021109">
    <property type="entry name" value="Peptidase_aspartic_dom_sf"/>
</dbReference>
<keyword evidence="1" id="KW-0862">Zinc</keyword>
<accession>A0A224QT09</accession>
<feature type="domain" description="CCHC-type" evidence="3">
    <location>
        <begin position="931"/>
        <end position="944"/>
    </location>
</feature>
<dbReference type="EMBL" id="BR001407">
    <property type="protein sequence ID" value="FAA01221.1"/>
    <property type="molecule type" value="Genomic_DNA"/>
</dbReference>
<evidence type="ECO:0000256" key="1">
    <source>
        <dbReference type="PROSITE-ProRule" id="PRU00047"/>
    </source>
</evidence>
<dbReference type="InterPro" id="IPR001878">
    <property type="entry name" value="Znf_CCHC"/>
</dbReference>
<proteinExistence type="predicted"/>
<dbReference type="CDD" id="cd00303">
    <property type="entry name" value="retropepsin_like"/>
    <property type="match status" value="1"/>
</dbReference>
<dbReference type="InterPro" id="IPR056010">
    <property type="entry name" value="DUF7588"/>
</dbReference>
<evidence type="ECO:0000259" key="3">
    <source>
        <dbReference type="PROSITE" id="PS50158"/>
    </source>
</evidence>
<sequence>MSWLVRSRRATDRSVASCSSEKSVGTMSVKNASSISFEDIEKSISNWKIPKVNIKEIYHVGTFSLLSDYYIKTIEKTIPISSLHETLHLLSEREINSIRAKHQYHYLHFGLIQVAIRSLTRKGLNVSVLACLRDCRNKRFKDSLLGMVEASLSNGPVYFNTFPDFSVSLSDTNIHKVLTLNLQTSGYELEPGSENISVTYRVYYKAMTTLAPCAKHYTPKGLTTLLQTNPNNRCTTPKTLKWDEITLPEKWVLSQAVEPKSMDQSEVESLIETPDGDVEITFASKQKAFLQSRPSVSLDSRPRTKPQNVVYATYEDNSDEPSISDFDINVIELDVGFVIAIEEDEFEIDKDLLKKELRLQKNRPKMKRYFERVDEPFRLKIRELWHKEMREQRKNIFFFDWYESSQVRHFEEFFKGKNMMKKEQKSEAEDLTVIKKVSTEWETTSGNKVDSVHPPFESIQLSHNGGKACPLKSISKNTYGETAKVEHIGHLVEQQNYANISLRSLGQQTDRIETILMEGYKTGRPEVKINIPSNSQSSSSQSVSPMFVPTIDPNIKLGKQKAFGPAISEELVSELALKLNNLKVNKNINEISDNEKYDMVNKIFKPSTLTSTTRNYYPRPTYADLQFEEMPQIQNMTYYNGKEIVEWNLDGFTEYQIFTLCHQMIMYANACIANGNKEREAANMIVIGFSGQLKGWWNNYLNETQRQEILCAVKRDDQGRPLPDRDGNGNPTGNISDALATLIYNIIYHFAGNYHDIYEKNREQLINLKCKTMSDFRWYKDTFLSKLYTLPEPNQDFWKEKYISGLPPLFAEKVRNSLRKEGGGSINYHYLDIGKITQKIQLVGAELCNDLKIKDQLKKQRILGKREMGDFCYQFGFQDPYVYRKRKTHSKPMTKPNDKSKMSFQATKRKPKRIYNKNIRTQDTESKETICYKCGLKGHIANRCFKSKVKKEIQALLDSESEDVKEKLEAILNNIDNDSSSDEEKNAEINCCQDSGCSCYEPDNSEEESDENILVLTSLEEFVLDTFETIQDPEEKRRVLEKFLSRVKTDKDKLKKDIQKSKFLSIDEVFKRLDEQKKKNEKPDLISLFEDQKIMKQDLEEIRKRLYMLELKEGFHMEEKDEPIQEDDQVVGTIQKYMKQKWYTEVMYRFIDGSYFQHITLIDSGADVNCIREGIIPHKYFCKAAHRIRGADGGLLTVEYQIPEIYICISEVCIKTSFLLVKNLKQDVILGTPFLSLIRPFLVTNEDIQFEIMGKQVSLRFSSNTDEILDQLVQTKREQVVNTIYLHDNSFPSYLPKSMDLPGKTSWEDRYLLKATKNFEYICREMASQKSEWFTNMSSWRLPQLPRGHGERFNHNFRVTELQQGLLNLLWQTKNKKEKAHALNGLAYYFKNFVPSDQKITEKRAKLQDIPHHEERLLDYREEKSRDGQDKLPMEVEQSMATDKNTKVFSDKILISTDPASSMVAFHININNLLQSFPHNKPSSSTKRHDTIPQTPYILHNHPNSFLPQYILRTQPKAPCRSCAYKDSCQKKLKSQNPMSTTYENLQPRLSFKTEQTLSCFGQDILDLVWQKFKERQMKIFLGLQDYFFDLLEGRERNPAIRVIIYMLPLLRLDDQAISDPSYRFLVLKAEINLQRFRNLPTYNHEEISLQTIIDHGLVNSIYATLDQILQSDLGSAVKDVCRRLGHGRYRIIFSSIPPKFTPPVRPAIHYIYIMNGQFNFQEDGPSKLSDEEEEIYTTIANHENWRLFSEAAEIEEAITTDYEYQLVFQNKITRIFISKYYNQSYEYFKGAGRIIKPDFGNECSKKSYYRSLAQWFQKTEPSEIDTVQSAPMIINEDNE</sequence>
<dbReference type="Pfam" id="PF24925">
    <property type="entry name" value="DUF7746"/>
    <property type="match status" value="1"/>
</dbReference>
<dbReference type="GO" id="GO:0008270">
    <property type="term" value="F:zinc ion binding"/>
    <property type="evidence" value="ECO:0007669"/>
    <property type="project" value="UniProtKB-KW"/>
</dbReference>
<dbReference type="PROSITE" id="PS50158">
    <property type="entry name" value="ZF_CCHC"/>
    <property type="match status" value="1"/>
</dbReference>
<dbReference type="Pfam" id="PF22909">
    <property type="entry name" value="Caulimovir_coat_dom"/>
    <property type="match status" value="1"/>
</dbReference>
<dbReference type="InterPro" id="IPR056648">
    <property type="entry name" value="DUF7746"/>
</dbReference>
<dbReference type="PANTHER" id="PTHR33054">
    <property type="entry name" value="CCHC-TYPE DOMAIN-CONTAINING PROTEIN"/>
    <property type="match status" value="1"/>
</dbReference>
<feature type="region of interest" description="Disordered" evidence="2">
    <location>
        <begin position="887"/>
        <end position="907"/>
    </location>
</feature>
<dbReference type="Pfam" id="PF01107">
    <property type="entry name" value="MP"/>
    <property type="match status" value="1"/>
</dbReference>
<reference evidence="4" key="1">
    <citation type="journal article" date="2017" name="PLoS Pathog.">
        <title>Genomic fossils reveal adaptation of non-autonomous pararetroviruses driven by concerted evolution of noncoding regulatory sequences.</title>
        <authorList>
            <person name="Chen S."/>
            <person name="Zheng H."/>
            <person name="Kishima Y."/>
        </authorList>
    </citation>
    <scope>NUCLEOTIDE SEQUENCE</scope>
</reference>
<dbReference type="InterPro" id="IPR028919">
    <property type="entry name" value="Viral_movement"/>
</dbReference>
<evidence type="ECO:0000313" key="4">
    <source>
        <dbReference type="EMBL" id="FAA01221.1"/>
    </source>
</evidence>
<dbReference type="PANTHER" id="PTHR33054:SF9">
    <property type="entry name" value="CCHC-TYPE DOMAIN-CONTAINING PROTEIN"/>
    <property type="match status" value="1"/>
</dbReference>
<dbReference type="GO" id="GO:0003676">
    <property type="term" value="F:nucleic acid binding"/>
    <property type="evidence" value="ECO:0007669"/>
    <property type="project" value="InterPro"/>
</dbReference>
<evidence type="ECO:0000256" key="2">
    <source>
        <dbReference type="SAM" id="MobiDB-lite"/>
    </source>
</evidence>
<protein>
    <submittedName>
        <fullName evidence="4">Polyprotein</fullName>
    </submittedName>
</protein>
<keyword evidence="1" id="KW-0479">Metal-binding</keyword>
<organism evidence="4">
    <name type="scientific">Oryza sativa subsp. japonica</name>
    <name type="common">Rice</name>
    <dbReference type="NCBI Taxonomy" id="39947"/>
    <lineage>
        <taxon>Eukaryota</taxon>
        <taxon>Viridiplantae</taxon>
        <taxon>Streptophyta</taxon>
        <taxon>Embryophyta</taxon>
        <taxon>Tracheophyta</taxon>
        <taxon>Spermatophyta</taxon>
        <taxon>Magnoliopsida</taxon>
        <taxon>Liliopsida</taxon>
        <taxon>Poales</taxon>
        <taxon>Poaceae</taxon>
        <taxon>BOP clade</taxon>
        <taxon>Oryzoideae</taxon>
        <taxon>Oryzeae</taxon>
        <taxon>Oryzinae</taxon>
        <taxon>Oryza</taxon>
        <taxon>Oryza sativa</taxon>
    </lineage>
</organism>